<accession>A0A3D8M9E5</accession>
<gene>
    <name evidence="1" type="ORF">DXV75_06265</name>
</gene>
<protein>
    <submittedName>
        <fullName evidence="1">Uncharacterized protein</fullName>
    </submittedName>
</protein>
<evidence type="ECO:0000313" key="1">
    <source>
        <dbReference type="EMBL" id="RDV26596.1"/>
    </source>
</evidence>
<name>A0A3D8M9E5_9ALTE</name>
<dbReference type="Proteomes" id="UP000256561">
    <property type="component" value="Unassembled WGS sequence"/>
</dbReference>
<evidence type="ECO:0000313" key="2">
    <source>
        <dbReference type="Proteomes" id="UP000256561"/>
    </source>
</evidence>
<organism evidence="1 2">
    <name type="scientific">Alteromonas aestuariivivens</name>
    <dbReference type="NCBI Taxonomy" id="1938339"/>
    <lineage>
        <taxon>Bacteria</taxon>
        <taxon>Pseudomonadati</taxon>
        <taxon>Pseudomonadota</taxon>
        <taxon>Gammaproteobacteria</taxon>
        <taxon>Alteromonadales</taxon>
        <taxon>Alteromonadaceae</taxon>
        <taxon>Alteromonas/Salinimonas group</taxon>
        <taxon>Alteromonas</taxon>
    </lineage>
</organism>
<comment type="caution">
    <text evidence="1">The sequence shown here is derived from an EMBL/GenBank/DDBJ whole genome shotgun (WGS) entry which is preliminary data.</text>
</comment>
<proteinExistence type="predicted"/>
<dbReference type="AlphaFoldDB" id="A0A3D8M9E5"/>
<dbReference type="EMBL" id="QRHA01000004">
    <property type="protein sequence ID" value="RDV26596.1"/>
    <property type="molecule type" value="Genomic_DNA"/>
</dbReference>
<reference evidence="2" key="1">
    <citation type="submission" date="2018-08" db="EMBL/GenBank/DDBJ databases">
        <authorList>
            <person name="Zhang J."/>
            <person name="Du Z.-J."/>
        </authorList>
    </citation>
    <scope>NUCLEOTIDE SEQUENCE [LARGE SCALE GENOMIC DNA]</scope>
    <source>
        <strain evidence="2">KCTC 52655</strain>
    </source>
</reference>
<keyword evidence="2" id="KW-1185">Reference proteome</keyword>
<sequence length="70" mass="7601">MVSPATPPGPIKPLYSAVFAFSALPKINSLLCYRCPNFSVIISRPFYGGMYIKAAIPVVFSSVTTRKGFN</sequence>